<dbReference type="Pfam" id="PF01569">
    <property type="entry name" value="PAP2"/>
    <property type="match status" value="1"/>
</dbReference>
<keyword evidence="4" id="KW-1185">Reference proteome</keyword>
<proteinExistence type="predicted"/>
<accession>A0A1I5YR57</accession>
<keyword evidence="1" id="KW-0472">Membrane</keyword>
<dbReference type="PANTHER" id="PTHR14969">
    <property type="entry name" value="SPHINGOSINE-1-PHOSPHATE PHOSPHOHYDROLASE"/>
    <property type="match status" value="1"/>
</dbReference>
<dbReference type="PANTHER" id="PTHR14969:SF13">
    <property type="entry name" value="AT30094P"/>
    <property type="match status" value="1"/>
</dbReference>
<feature type="transmembrane region" description="Helical" evidence="1">
    <location>
        <begin position="105"/>
        <end position="127"/>
    </location>
</feature>
<reference evidence="3 4" key="1">
    <citation type="submission" date="2016-10" db="EMBL/GenBank/DDBJ databases">
        <authorList>
            <person name="de Groot N.N."/>
        </authorList>
    </citation>
    <scope>NUCLEOTIDE SEQUENCE [LARGE SCALE GENOMIC DNA]</scope>
    <source>
        <strain evidence="4">E92,LMG 26720,CCM 7988</strain>
    </source>
</reference>
<gene>
    <name evidence="3" type="ORF">SAMN04515674_1214</name>
</gene>
<dbReference type="InterPro" id="IPR036938">
    <property type="entry name" value="PAP2/HPO_sf"/>
</dbReference>
<dbReference type="Gene3D" id="1.20.144.10">
    <property type="entry name" value="Phosphatidic acid phosphatase type 2/haloperoxidase"/>
    <property type="match status" value="1"/>
</dbReference>
<name>A0A1I5YR57_9BACT</name>
<evidence type="ECO:0000313" key="3">
    <source>
        <dbReference type="EMBL" id="SFQ46764.1"/>
    </source>
</evidence>
<feature type="domain" description="Phosphatidic acid phosphatase type 2/haloperoxidase" evidence="2">
    <location>
        <begin position="58"/>
        <end position="174"/>
    </location>
</feature>
<protein>
    <submittedName>
        <fullName evidence="3">Undecaprenyl-diphosphatase</fullName>
    </submittedName>
</protein>
<keyword evidence="1" id="KW-0812">Transmembrane</keyword>
<feature type="transmembrane region" description="Helical" evidence="1">
    <location>
        <begin position="56"/>
        <end position="77"/>
    </location>
</feature>
<evidence type="ECO:0000256" key="1">
    <source>
        <dbReference type="SAM" id="Phobius"/>
    </source>
</evidence>
<dbReference type="STRING" id="1079859.SAMN04515674_1214"/>
<dbReference type="InterPro" id="IPR000326">
    <property type="entry name" value="PAP2/HPO"/>
</dbReference>
<dbReference type="CDD" id="cd03395">
    <property type="entry name" value="PAP2_like_4"/>
    <property type="match status" value="1"/>
</dbReference>
<dbReference type="RefSeq" id="WP_310586984.1">
    <property type="nucleotide sequence ID" value="NZ_FOXH01000021.1"/>
</dbReference>
<evidence type="ECO:0000313" key="4">
    <source>
        <dbReference type="Proteomes" id="UP000199306"/>
    </source>
</evidence>
<dbReference type="EMBL" id="FOXH01000021">
    <property type="protein sequence ID" value="SFQ46764.1"/>
    <property type="molecule type" value="Genomic_DNA"/>
</dbReference>
<feature type="transmembrane region" description="Helical" evidence="1">
    <location>
        <begin position="159"/>
        <end position="178"/>
    </location>
</feature>
<organism evidence="3 4">
    <name type="scientific">Pseudarcicella hirudinis</name>
    <dbReference type="NCBI Taxonomy" id="1079859"/>
    <lineage>
        <taxon>Bacteria</taxon>
        <taxon>Pseudomonadati</taxon>
        <taxon>Bacteroidota</taxon>
        <taxon>Cytophagia</taxon>
        <taxon>Cytophagales</taxon>
        <taxon>Flectobacillaceae</taxon>
        <taxon>Pseudarcicella</taxon>
    </lineage>
</organism>
<sequence length="182" mass="20489">MDFIKQLDIQLFLVLNGLHNDAIDPIMALISGRNTWIPLYALIIGWMIWKHKKQSIWMLLMIIAAIAISDQAASGLLKPLVARLRPCHEPTIQHLVHLVGNCGGQYGFCSSHAANTFSLAMSLFLLFGQKIKAVVWFFVWAAVVSYSRIYLGVHYPIDVLVGALLGILASWICYKVYLRFTD</sequence>
<feature type="transmembrane region" description="Helical" evidence="1">
    <location>
        <begin position="26"/>
        <end position="49"/>
    </location>
</feature>
<feature type="transmembrane region" description="Helical" evidence="1">
    <location>
        <begin position="134"/>
        <end position="153"/>
    </location>
</feature>
<evidence type="ECO:0000259" key="2">
    <source>
        <dbReference type="SMART" id="SM00014"/>
    </source>
</evidence>
<dbReference type="Proteomes" id="UP000199306">
    <property type="component" value="Unassembled WGS sequence"/>
</dbReference>
<keyword evidence="1" id="KW-1133">Transmembrane helix</keyword>
<dbReference type="SUPFAM" id="SSF48317">
    <property type="entry name" value="Acid phosphatase/Vanadium-dependent haloperoxidase"/>
    <property type="match status" value="1"/>
</dbReference>
<dbReference type="SMART" id="SM00014">
    <property type="entry name" value="acidPPc"/>
    <property type="match status" value="1"/>
</dbReference>
<dbReference type="AlphaFoldDB" id="A0A1I5YR57"/>